<dbReference type="GO" id="GO:0003735">
    <property type="term" value="F:structural constituent of ribosome"/>
    <property type="evidence" value="ECO:0007669"/>
    <property type="project" value="InterPro"/>
</dbReference>
<organism evidence="3 4">
    <name type="scientific">Amniculicola lignicola CBS 123094</name>
    <dbReference type="NCBI Taxonomy" id="1392246"/>
    <lineage>
        <taxon>Eukaryota</taxon>
        <taxon>Fungi</taxon>
        <taxon>Dikarya</taxon>
        <taxon>Ascomycota</taxon>
        <taxon>Pezizomycotina</taxon>
        <taxon>Dothideomycetes</taxon>
        <taxon>Pleosporomycetidae</taxon>
        <taxon>Pleosporales</taxon>
        <taxon>Amniculicolaceae</taxon>
        <taxon>Amniculicola</taxon>
    </lineage>
</organism>
<dbReference type="PANTHER" id="PTHR28174:SF1">
    <property type="entry name" value="LARGE RIBOSOMAL SUBUNIT PROTEIN BL31M"/>
    <property type="match status" value="1"/>
</dbReference>
<feature type="compositionally biased region" description="Basic and acidic residues" evidence="1">
    <location>
        <begin position="112"/>
        <end position="138"/>
    </location>
</feature>
<dbReference type="GO" id="GO:0005762">
    <property type="term" value="C:mitochondrial large ribosomal subunit"/>
    <property type="evidence" value="ECO:0007669"/>
    <property type="project" value="InterPro"/>
</dbReference>
<dbReference type="Gene3D" id="6.20.130.10">
    <property type="match status" value="1"/>
</dbReference>
<dbReference type="EMBL" id="ML977585">
    <property type="protein sequence ID" value="KAF2001060.1"/>
    <property type="molecule type" value="Genomic_DNA"/>
</dbReference>
<feature type="compositionally biased region" description="Basic and acidic residues" evidence="1">
    <location>
        <begin position="154"/>
        <end position="171"/>
    </location>
</feature>
<dbReference type="AlphaFoldDB" id="A0A6A5WGN4"/>
<dbReference type="OrthoDB" id="5587740at2759"/>
<dbReference type="InterPro" id="IPR048874">
    <property type="entry name" value="Ribosomal_bL31m_N"/>
</dbReference>
<dbReference type="InterPro" id="IPR034600">
    <property type="entry name" value="Ribosomal_bL31m"/>
</dbReference>
<sequence length="171" mass="18767">MASPIPSPGALRLLRSTISSPHPHNTHGQIRHATLLRRPKRPYTFTQLITLSDGSSFLHRTTSPAPVYKSTKDRVNTPLWNPSSQKLLNVESDEAGRLRAFREKFGRGWDIDAEKKAGDEEATKTEQKTTAEPTDHLLDLISGYNKPKAATKKSGAEAKGSKAGVEAKGKK</sequence>
<proteinExistence type="predicted"/>
<evidence type="ECO:0000259" key="2">
    <source>
        <dbReference type="Pfam" id="PF21492"/>
    </source>
</evidence>
<dbReference type="Pfam" id="PF21492">
    <property type="entry name" value="bL31_N"/>
    <property type="match status" value="1"/>
</dbReference>
<protein>
    <recommendedName>
        <fullName evidence="2">Ribosomal protein bL31m N-terminal domain-containing protein</fullName>
    </recommendedName>
</protein>
<gene>
    <name evidence="3" type="ORF">P154DRAFT_522052</name>
</gene>
<evidence type="ECO:0000256" key="1">
    <source>
        <dbReference type="SAM" id="MobiDB-lite"/>
    </source>
</evidence>
<name>A0A6A5WGN4_9PLEO</name>
<evidence type="ECO:0000313" key="3">
    <source>
        <dbReference type="EMBL" id="KAF2001060.1"/>
    </source>
</evidence>
<reference evidence="3" key="1">
    <citation type="journal article" date="2020" name="Stud. Mycol.">
        <title>101 Dothideomycetes genomes: a test case for predicting lifestyles and emergence of pathogens.</title>
        <authorList>
            <person name="Haridas S."/>
            <person name="Albert R."/>
            <person name="Binder M."/>
            <person name="Bloem J."/>
            <person name="Labutti K."/>
            <person name="Salamov A."/>
            <person name="Andreopoulos B."/>
            <person name="Baker S."/>
            <person name="Barry K."/>
            <person name="Bills G."/>
            <person name="Bluhm B."/>
            <person name="Cannon C."/>
            <person name="Castanera R."/>
            <person name="Culley D."/>
            <person name="Daum C."/>
            <person name="Ezra D."/>
            <person name="Gonzalez J."/>
            <person name="Henrissat B."/>
            <person name="Kuo A."/>
            <person name="Liang C."/>
            <person name="Lipzen A."/>
            <person name="Lutzoni F."/>
            <person name="Magnuson J."/>
            <person name="Mondo S."/>
            <person name="Nolan M."/>
            <person name="Ohm R."/>
            <person name="Pangilinan J."/>
            <person name="Park H.-J."/>
            <person name="Ramirez L."/>
            <person name="Alfaro M."/>
            <person name="Sun H."/>
            <person name="Tritt A."/>
            <person name="Yoshinaga Y."/>
            <person name="Zwiers L.-H."/>
            <person name="Turgeon B."/>
            <person name="Goodwin S."/>
            <person name="Spatafora J."/>
            <person name="Crous P."/>
            <person name="Grigoriev I."/>
        </authorList>
    </citation>
    <scope>NUCLEOTIDE SEQUENCE</scope>
    <source>
        <strain evidence="3">CBS 123094</strain>
    </source>
</reference>
<evidence type="ECO:0000313" key="4">
    <source>
        <dbReference type="Proteomes" id="UP000799779"/>
    </source>
</evidence>
<dbReference type="Proteomes" id="UP000799779">
    <property type="component" value="Unassembled WGS sequence"/>
</dbReference>
<feature type="region of interest" description="Disordered" evidence="1">
    <location>
        <begin position="112"/>
        <end position="171"/>
    </location>
</feature>
<dbReference type="GO" id="GO:0032543">
    <property type="term" value="P:mitochondrial translation"/>
    <property type="evidence" value="ECO:0007669"/>
    <property type="project" value="InterPro"/>
</dbReference>
<accession>A0A6A5WGN4</accession>
<keyword evidence="4" id="KW-1185">Reference proteome</keyword>
<feature type="domain" description="Ribosomal protein bL31m N-terminal" evidence="2">
    <location>
        <begin position="38"/>
        <end position="83"/>
    </location>
</feature>
<dbReference type="PANTHER" id="PTHR28174">
    <property type="entry name" value="54S RIBOSOMAL PROTEIN L36, MITOCHONDRIAL"/>
    <property type="match status" value="1"/>
</dbReference>